<feature type="binding site" evidence="3">
    <location>
        <position position="88"/>
    </location>
    <ligand>
        <name>7,8-didemethyl-8-hydroxy-5-deazariboflavin</name>
        <dbReference type="ChEBI" id="CHEBI:59904"/>
    </ligand>
</feature>
<dbReference type="SUPFAM" id="SSF142338">
    <property type="entry name" value="CofD-like"/>
    <property type="match status" value="1"/>
</dbReference>
<comment type="function">
    <text evidence="3">Catalyzes the transfer of the 2-phospholactate moiety from (2S)-lactyl-2-diphospho-5'-guanosine to 7,8-didemethyl-8-hydroxy-5-deazariboflavin (FO) with the formation of oxidized coenzyme F420-0 and GMP.</text>
</comment>
<comment type="similarity">
    <text evidence="3">Belongs to the CofD family.</text>
</comment>
<dbReference type="Gene3D" id="3.40.50.10680">
    <property type="entry name" value="CofD-like domains"/>
    <property type="match status" value="1"/>
</dbReference>
<reference evidence="5" key="1">
    <citation type="journal article" date="2022" name="Microbiol. Resour. Announc.">
        <title>Draft Genome Sequence of a Methanogenic Archaeon from West Spitsbergen Permafrost.</title>
        <authorList>
            <person name="Trubitsyn V."/>
            <person name="Rivkina E."/>
            <person name="Shcherbakova V."/>
        </authorList>
    </citation>
    <scope>NUCLEOTIDE SEQUENCE [LARGE SCALE GENOMIC DNA]</scope>
    <source>
        <strain evidence="5">VT</strain>
    </source>
</reference>
<keyword evidence="5" id="KW-1185">Reference proteome</keyword>
<dbReference type="RefSeq" id="WP_223790861.1">
    <property type="nucleotide sequence ID" value="NZ_JAIOUQ010000003.1"/>
</dbReference>
<dbReference type="GO" id="GO:0043743">
    <property type="term" value="F:LPPG:FO 2-phospho-L-lactate transferase activity"/>
    <property type="evidence" value="ECO:0007669"/>
    <property type="project" value="UniProtKB-EC"/>
</dbReference>
<gene>
    <name evidence="3 4" type="primary">cofD</name>
    <name evidence="4" type="ORF">K8N75_04185</name>
</gene>
<dbReference type="EMBL" id="JAIOUQ010000003">
    <property type="protein sequence ID" value="MBZ2165243.1"/>
    <property type="molecule type" value="Genomic_DNA"/>
</dbReference>
<feature type="binding site" evidence="3">
    <location>
        <position position="49"/>
    </location>
    <ligand>
        <name>7,8-didemethyl-8-hydroxy-5-deazariboflavin</name>
        <dbReference type="ChEBI" id="CHEBI:59904"/>
    </ligand>
</feature>
<organism evidence="4 5">
    <name type="scientific">Methanobacterium spitsbergense</name>
    <dbReference type="NCBI Taxonomy" id="2874285"/>
    <lineage>
        <taxon>Archaea</taxon>
        <taxon>Methanobacteriati</taxon>
        <taxon>Methanobacteriota</taxon>
        <taxon>Methanomada group</taxon>
        <taxon>Methanobacteria</taxon>
        <taxon>Methanobacteriales</taxon>
        <taxon>Methanobacteriaceae</taxon>
        <taxon>Methanobacterium</taxon>
    </lineage>
</organism>
<dbReference type="HAMAP" id="MF_01257">
    <property type="entry name" value="CofD"/>
    <property type="match status" value="1"/>
</dbReference>
<dbReference type="GO" id="GO:0052645">
    <property type="term" value="P:F420-0 metabolic process"/>
    <property type="evidence" value="ECO:0007669"/>
    <property type="project" value="UniProtKB-UniRule"/>
</dbReference>
<comment type="caution">
    <text evidence="4">The sequence shown here is derived from an EMBL/GenBank/DDBJ whole genome shotgun (WGS) entry which is preliminary data.</text>
</comment>
<comment type="catalytic activity">
    <reaction evidence="3">
        <text>(2S)-lactyl-2-diphospho-5'-guanosine + 7,8-didemethyl-8-hydroxy-5-deazariboflavin = oxidized coenzyme F420-0 + GMP + H(+)</text>
        <dbReference type="Rhea" id="RHEA:63444"/>
        <dbReference type="ChEBI" id="CHEBI:15378"/>
        <dbReference type="ChEBI" id="CHEBI:58115"/>
        <dbReference type="ChEBI" id="CHEBI:59435"/>
        <dbReference type="ChEBI" id="CHEBI:59904"/>
        <dbReference type="ChEBI" id="CHEBI:59907"/>
        <dbReference type="EC" id="2.7.8.28"/>
    </reaction>
</comment>
<comment type="cofactor">
    <cofactor evidence="3">
        <name>Mg(2+)</name>
        <dbReference type="ChEBI" id="CHEBI:18420"/>
    </cofactor>
</comment>
<proteinExistence type="inferred from homology"/>
<accession>A0A8T5UWN2</accession>
<sequence>MITIFSGGTGTPKLLQGIMKLIEPNKLRVVVNTLENNYFSGVYVTPDIDTVMYTLSGMINEDTWYGIKDDTFITHETLKEIKCPETLKIGDRDRAIKIQKTLLMEQYPLSRVVDIQRKALGIESEIIPMSNDKSNIIIETNEGKMEFHKFLVERQGMPEVLDIKYNPVSPSPGLIEFIEESEMVIIGPSNPITSIGPIITLKGVSKALKNAYVVGISPIIGDAPVSGPAAKFMNALGHDVSCLGVAKMYANFLDKFIIDLKDNAYKNKIERLIPEVVVTNTNMKNIGEKKMLARTTLGEIL</sequence>
<evidence type="ECO:0000313" key="5">
    <source>
        <dbReference type="Proteomes" id="UP000825933"/>
    </source>
</evidence>
<dbReference type="EC" id="2.7.8.28" evidence="3"/>
<dbReference type="PANTHER" id="PTHR43007">
    <property type="entry name" value="2-PHOSPHO-L-LACTATE TRANSFERASE"/>
    <property type="match status" value="1"/>
</dbReference>
<evidence type="ECO:0000313" key="4">
    <source>
        <dbReference type="EMBL" id="MBZ2165243.1"/>
    </source>
</evidence>
<keyword evidence="1 3" id="KW-0808">Transferase</keyword>
<dbReference type="GO" id="GO:0000287">
    <property type="term" value="F:magnesium ion binding"/>
    <property type="evidence" value="ECO:0007669"/>
    <property type="project" value="InterPro"/>
</dbReference>
<dbReference type="AlphaFoldDB" id="A0A8T5UWN2"/>
<evidence type="ECO:0000256" key="2">
    <source>
        <dbReference type="ARBA" id="ARBA00022842"/>
    </source>
</evidence>
<dbReference type="InterPro" id="IPR010115">
    <property type="entry name" value="FbiA/CofD"/>
</dbReference>
<protein>
    <recommendedName>
        <fullName evidence="3">2-phospho-L-lactate transferase</fullName>
        <ecNumber evidence="3">2.7.8.28</ecNumber>
    </recommendedName>
    <alternativeName>
        <fullName evidence="3">EPPG:FO PEP transferase</fullName>
    </alternativeName>
</protein>
<dbReference type="NCBIfam" id="TIGR01819">
    <property type="entry name" value="F420_cofD"/>
    <property type="match status" value="1"/>
</dbReference>
<dbReference type="InterPro" id="IPR038136">
    <property type="entry name" value="CofD-like_dom_sf"/>
</dbReference>
<evidence type="ECO:0000256" key="1">
    <source>
        <dbReference type="ARBA" id="ARBA00022679"/>
    </source>
</evidence>
<dbReference type="Proteomes" id="UP000825933">
    <property type="component" value="Unassembled WGS sequence"/>
</dbReference>
<keyword evidence="2 3" id="KW-0460">Magnesium</keyword>
<comment type="pathway">
    <text evidence="3">Cofactor biosynthesis; coenzyme F420 biosynthesis.</text>
</comment>
<evidence type="ECO:0000256" key="3">
    <source>
        <dbReference type="HAMAP-Rule" id="MF_01257"/>
    </source>
</evidence>
<dbReference type="PANTHER" id="PTHR43007:SF1">
    <property type="entry name" value="2-PHOSPHO-L-LACTATE TRANSFERASE"/>
    <property type="match status" value="1"/>
</dbReference>
<dbReference type="InterPro" id="IPR002882">
    <property type="entry name" value="CofD"/>
</dbReference>
<dbReference type="Gene3D" id="1.10.8.240">
    <property type="entry name" value="CofD-like domain"/>
    <property type="match status" value="1"/>
</dbReference>
<comment type="subunit">
    <text evidence="3">Homodimer.</text>
</comment>
<name>A0A8T5UWN2_9EURY</name>
<dbReference type="CDD" id="cd07186">
    <property type="entry name" value="CofD_like"/>
    <property type="match status" value="1"/>
</dbReference>
<dbReference type="Pfam" id="PF01933">
    <property type="entry name" value="CofD"/>
    <property type="match status" value="1"/>
</dbReference>